<dbReference type="RefSeq" id="WP_021132780.1">
    <property type="nucleotide sequence ID" value="NZ_AQPH01000050.1"/>
</dbReference>
<dbReference type="GO" id="GO:0006109">
    <property type="term" value="P:regulation of carbohydrate metabolic process"/>
    <property type="evidence" value="ECO:0007669"/>
    <property type="project" value="InterPro"/>
</dbReference>
<reference evidence="2 3" key="1">
    <citation type="submission" date="2013-04" db="EMBL/GenBank/DDBJ databases">
        <authorList>
            <person name="Kuznetsov B."/>
            <person name="Ivanovsky R."/>
        </authorList>
    </citation>
    <scope>NUCLEOTIDE SEQUENCE [LARGE SCALE GENOMIC DNA]</scope>
    <source>
        <strain evidence="2 3">MGU-K5</strain>
    </source>
</reference>
<proteinExistence type="predicted"/>
<dbReference type="AlphaFoldDB" id="S9S900"/>
<gene>
    <name evidence="2" type="ORF">K678_12369</name>
</gene>
<name>S9S900_MAGFU</name>
<comment type="caution">
    <text evidence="2">The sequence shown here is derived from an EMBL/GenBank/DDBJ whole genome shotgun (WGS) entry which is preliminary data.</text>
</comment>
<dbReference type="eggNOG" id="COG1493">
    <property type="taxonomic scope" value="Bacteria"/>
</dbReference>
<feature type="domain" description="HPr kinase/phosphorylase C-terminal" evidence="1">
    <location>
        <begin position="4"/>
        <end position="117"/>
    </location>
</feature>
<dbReference type="Proteomes" id="UP000015350">
    <property type="component" value="Unassembled WGS sequence"/>
</dbReference>
<dbReference type="PANTHER" id="PTHR30305:SF1">
    <property type="entry name" value="HPR KINASE_PHOSPHORYLASE"/>
    <property type="match status" value="1"/>
</dbReference>
<dbReference type="GO" id="GO:0000155">
    <property type="term" value="F:phosphorelay sensor kinase activity"/>
    <property type="evidence" value="ECO:0007669"/>
    <property type="project" value="InterPro"/>
</dbReference>
<dbReference type="EMBL" id="AQPH01000050">
    <property type="protein sequence ID" value="EPY01149.1"/>
    <property type="molecule type" value="Genomic_DNA"/>
</dbReference>
<evidence type="ECO:0000313" key="2">
    <source>
        <dbReference type="EMBL" id="EPY01149.1"/>
    </source>
</evidence>
<dbReference type="InterPro" id="IPR027417">
    <property type="entry name" value="P-loop_NTPase"/>
</dbReference>
<dbReference type="STRING" id="1316936.K678_12369"/>
<dbReference type="GO" id="GO:0005524">
    <property type="term" value="F:ATP binding"/>
    <property type="evidence" value="ECO:0007669"/>
    <property type="project" value="InterPro"/>
</dbReference>
<dbReference type="SUPFAM" id="SSF53795">
    <property type="entry name" value="PEP carboxykinase-like"/>
    <property type="match status" value="1"/>
</dbReference>
<sequence>MLLVHGTTVDISGHGVLIRGVPGSGKSDLALRLIDGGACLVADDQTWLRVDGNRVVARPPETIAGLIEVRGVGIVRVPHRESVPLSLVVDLADDAGTIERLPEPSSAVLMGVAVPRLDLVPFHASAAAKVRLAVLSPTRDIMATS</sequence>
<dbReference type="Pfam" id="PF07475">
    <property type="entry name" value="Hpr_kinase_C"/>
    <property type="match status" value="1"/>
</dbReference>
<accession>S9S900</accession>
<dbReference type="CDD" id="cd01918">
    <property type="entry name" value="HprK_C"/>
    <property type="match status" value="1"/>
</dbReference>
<organism evidence="2 3">
    <name type="scientific">Magnetospirillum fulvum MGU-K5</name>
    <dbReference type="NCBI Taxonomy" id="1316936"/>
    <lineage>
        <taxon>Bacteria</taxon>
        <taxon>Pseudomonadati</taxon>
        <taxon>Pseudomonadota</taxon>
        <taxon>Alphaproteobacteria</taxon>
        <taxon>Rhodospirillales</taxon>
        <taxon>Rhodospirillaceae</taxon>
        <taxon>Magnetospirillum</taxon>
    </lineage>
</organism>
<dbReference type="InterPro" id="IPR011104">
    <property type="entry name" value="Hpr_kin/Pase_C"/>
</dbReference>
<dbReference type="Gene3D" id="3.40.50.300">
    <property type="entry name" value="P-loop containing nucleotide triphosphate hydrolases"/>
    <property type="match status" value="1"/>
</dbReference>
<evidence type="ECO:0000313" key="3">
    <source>
        <dbReference type="Proteomes" id="UP000015350"/>
    </source>
</evidence>
<dbReference type="OrthoDB" id="8326226at2"/>
<dbReference type="PATRIC" id="fig|1316936.3.peg.2468"/>
<protein>
    <recommendedName>
        <fullName evidence="1">HPr kinase/phosphorylase C-terminal domain-containing protein</fullName>
    </recommendedName>
</protein>
<dbReference type="PANTHER" id="PTHR30305">
    <property type="entry name" value="PROTEIN YJDM-RELATED"/>
    <property type="match status" value="1"/>
</dbReference>
<evidence type="ECO:0000259" key="1">
    <source>
        <dbReference type="Pfam" id="PF07475"/>
    </source>
</evidence>